<protein>
    <recommendedName>
        <fullName evidence="1">Glycosyltransferase 2-like domain-containing protein</fullName>
    </recommendedName>
</protein>
<organism evidence="2 3">
    <name type="scientific">Methylosinus sporium</name>
    <dbReference type="NCBI Taxonomy" id="428"/>
    <lineage>
        <taxon>Bacteria</taxon>
        <taxon>Pseudomonadati</taxon>
        <taxon>Pseudomonadota</taxon>
        <taxon>Alphaproteobacteria</taxon>
        <taxon>Hyphomicrobiales</taxon>
        <taxon>Methylocystaceae</taxon>
        <taxon>Methylosinus</taxon>
    </lineage>
</organism>
<dbReference type="EMBL" id="PUIV01000032">
    <property type="protein sequence ID" value="PWB92947.1"/>
    <property type="molecule type" value="Genomic_DNA"/>
</dbReference>
<name>A0A2U1SMV8_METSR</name>
<dbReference type="PANTHER" id="PTHR43685">
    <property type="entry name" value="GLYCOSYLTRANSFERASE"/>
    <property type="match status" value="1"/>
</dbReference>
<dbReference type="CDD" id="cd00761">
    <property type="entry name" value="Glyco_tranf_GTA_type"/>
    <property type="match status" value="1"/>
</dbReference>
<proteinExistence type="predicted"/>
<dbReference type="AlphaFoldDB" id="A0A2U1SMV8"/>
<dbReference type="InterPro" id="IPR050834">
    <property type="entry name" value="Glycosyltransf_2"/>
</dbReference>
<dbReference type="PANTHER" id="PTHR43685:SF11">
    <property type="entry name" value="GLYCOSYLTRANSFERASE TAGX-RELATED"/>
    <property type="match status" value="1"/>
</dbReference>
<gene>
    <name evidence="2" type="ORF">C5689_15710</name>
</gene>
<sequence>MLEDFTQFHDADHKIKLVDEDDRRSEGRASGRKLGFDLPLVSIIITNYNYGRFLIEAVDSALAQTYPRIECIIVDDASTDESEVILATIRRRNPQVEIISHRANQGQTAAFGTGFAASSGEYVVFLDADDILLPTFVETHIFVHFSLRTAVGFTSSDMLQSTKGGVVRTSWIAFGDFIASGRGLRKERLRPFGLSSGLWPFEEAPLNDIESRIHFIDAHDWENWVSAPTSGNCFRRDALTLFLGGRTSMDMRFHGDTYLNKGVRLVSGVALIDAPLTIYRIHGGNGYAGHAELCGVHSADPMKAFKAEYAAWRAVVDRLIDEGDALAARLGSDRYVSALLCLQKSYAVHPDFQQYESLARYIETRLAARAEAMRLCLGADGFEELSRRIRRARKGQIASKRRAPRPWTRPIAEFCLTFGRLLSLPELIKLGDQLWHF</sequence>
<keyword evidence="3" id="KW-1185">Reference proteome</keyword>
<dbReference type="InterPro" id="IPR029044">
    <property type="entry name" value="Nucleotide-diphossugar_trans"/>
</dbReference>
<dbReference type="Gene3D" id="3.90.550.10">
    <property type="entry name" value="Spore Coat Polysaccharide Biosynthesis Protein SpsA, Chain A"/>
    <property type="match status" value="1"/>
</dbReference>
<dbReference type="Pfam" id="PF00535">
    <property type="entry name" value="Glycos_transf_2"/>
    <property type="match status" value="1"/>
</dbReference>
<dbReference type="InterPro" id="IPR001173">
    <property type="entry name" value="Glyco_trans_2-like"/>
</dbReference>
<feature type="domain" description="Glycosyltransferase 2-like" evidence="1">
    <location>
        <begin position="42"/>
        <end position="140"/>
    </location>
</feature>
<dbReference type="OrthoDB" id="9794124at2"/>
<comment type="caution">
    <text evidence="2">The sequence shown here is derived from an EMBL/GenBank/DDBJ whole genome shotgun (WGS) entry which is preliminary data.</text>
</comment>
<evidence type="ECO:0000313" key="2">
    <source>
        <dbReference type="EMBL" id="PWB92947.1"/>
    </source>
</evidence>
<dbReference type="Proteomes" id="UP000245137">
    <property type="component" value="Unassembled WGS sequence"/>
</dbReference>
<evidence type="ECO:0000313" key="3">
    <source>
        <dbReference type="Proteomes" id="UP000245137"/>
    </source>
</evidence>
<dbReference type="SUPFAM" id="SSF53448">
    <property type="entry name" value="Nucleotide-diphospho-sugar transferases"/>
    <property type="match status" value="1"/>
</dbReference>
<accession>A0A2U1SMV8</accession>
<reference evidence="2 3" key="1">
    <citation type="journal article" date="2018" name="Appl. Microbiol. Biotechnol.">
        <title>Co-cultivation of the strictly anaerobic methanogen Methanosarcina barkeri with aerobic methanotrophs in an oxygen-limited membrane bioreactor.</title>
        <authorList>
            <person name="In 't Zandt M.H."/>
            <person name="van den Bosch T.J.M."/>
            <person name="Rijkers R."/>
            <person name="van Kessel M.A.H.J."/>
            <person name="Jetten M.S.M."/>
            <person name="Welte C.U."/>
        </authorList>
    </citation>
    <scope>NUCLEOTIDE SEQUENCE [LARGE SCALE GENOMIC DNA]</scope>
    <source>
        <strain evidence="2 3">DSM 17706</strain>
    </source>
</reference>
<evidence type="ECO:0000259" key="1">
    <source>
        <dbReference type="Pfam" id="PF00535"/>
    </source>
</evidence>